<dbReference type="AlphaFoldDB" id="A0A284S108"/>
<evidence type="ECO:0000313" key="2">
    <source>
        <dbReference type="Proteomes" id="UP000219338"/>
    </source>
</evidence>
<name>A0A284S108_ARMOS</name>
<dbReference type="EMBL" id="FUEG01000025">
    <property type="protein sequence ID" value="SJL14702.1"/>
    <property type="molecule type" value="Genomic_DNA"/>
</dbReference>
<organism evidence="1 2">
    <name type="scientific">Armillaria ostoyae</name>
    <name type="common">Armillaria root rot fungus</name>
    <dbReference type="NCBI Taxonomy" id="47428"/>
    <lineage>
        <taxon>Eukaryota</taxon>
        <taxon>Fungi</taxon>
        <taxon>Dikarya</taxon>
        <taxon>Basidiomycota</taxon>
        <taxon>Agaricomycotina</taxon>
        <taxon>Agaricomycetes</taxon>
        <taxon>Agaricomycetidae</taxon>
        <taxon>Agaricales</taxon>
        <taxon>Marasmiineae</taxon>
        <taxon>Physalacriaceae</taxon>
        <taxon>Armillaria</taxon>
    </lineage>
</organism>
<proteinExistence type="predicted"/>
<keyword evidence="2" id="KW-1185">Reference proteome</keyword>
<accession>A0A284S108</accession>
<reference evidence="2" key="1">
    <citation type="journal article" date="2017" name="Nat. Ecol. Evol.">
        <title>Genome expansion and lineage-specific genetic innovations in the forest pathogenic fungi Armillaria.</title>
        <authorList>
            <person name="Sipos G."/>
            <person name="Prasanna A.N."/>
            <person name="Walter M.C."/>
            <person name="O'Connor E."/>
            <person name="Balint B."/>
            <person name="Krizsan K."/>
            <person name="Kiss B."/>
            <person name="Hess J."/>
            <person name="Varga T."/>
            <person name="Slot J."/>
            <person name="Riley R."/>
            <person name="Boka B."/>
            <person name="Rigling D."/>
            <person name="Barry K."/>
            <person name="Lee J."/>
            <person name="Mihaltcheva S."/>
            <person name="LaButti K."/>
            <person name="Lipzen A."/>
            <person name="Waldron R."/>
            <person name="Moloney N.M."/>
            <person name="Sperisen C."/>
            <person name="Kredics L."/>
            <person name="Vagvoelgyi C."/>
            <person name="Patrignani A."/>
            <person name="Fitzpatrick D."/>
            <person name="Nagy I."/>
            <person name="Doyle S."/>
            <person name="Anderson J.B."/>
            <person name="Grigoriev I.V."/>
            <person name="Gueldener U."/>
            <person name="Muensterkoetter M."/>
            <person name="Nagy L.G."/>
        </authorList>
    </citation>
    <scope>NUCLEOTIDE SEQUENCE [LARGE SCALE GENOMIC DNA]</scope>
    <source>
        <strain evidence="2">C18/9</strain>
    </source>
</reference>
<gene>
    <name evidence="1" type="ORF">ARMOST_18168</name>
</gene>
<protein>
    <submittedName>
        <fullName evidence="1">Uncharacterized protein</fullName>
    </submittedName>
</protein>
<dbReference type="Proteomes" id="UP000219338">
    <property type="component" value="Unassembled WGS sequence"/>
</dbReference>
<evidence type="ECO:0000313" key="1">
    <source>
        <dbReference type="EMBL" id="SJL14702.1"/>
    </source>
</evidence>
<sequence>MSWFRLRYSFTISSEIPIPSVPDHLLLRNPAHSRSARLFSPPVLEYSTFLIGIRPWIRDVSEQTHFPACEPSSRSAQYSLRTRKITETRRLLHHHGKQVGSTT</sequence>